<protein>
    <submittedName>
        <fullName evidence="11">H(+)/Cl(-) exchange transporter ClcA</fullName>
    </submittedName>
</protein>
<feature type="transmembrane region" description="Helical" evidence="10">
    <location>
        <begin position="329"/>
        <end position="351"/>
    </location>
</feature>
<sequence length="592" mass="61970">MSITSTPPVAPDTSEAEREVGLPALVFLAFVVGCVAAVGAIVFKYLIALVHNLANYGVLSWEMDPNLYGPESPWGPFVILVPVIGGLIVVFLVRRFAPEAKGHGVPEVMYAIYHKNGDVRGIVAVVKSLASALSIGTGASVGREGPIIQIGSSFGSTFGRMLGLARAQKITLLAAGAGAGIAATFNTPLGGVLFAVEVLLPEVSTRTFLPVVAATATSTYIARLALGVESAFLVPIAEIPQLETVNVPELLVAAAVGLAMGVAAFAFVRVLEFCEDLFEKMPVNPYVQNALGMSMVGLMGYGFLHWTGHYEVMSVGYATIQSVLAGEKTVFVVLLALFVAKMLATSISLGAGASGGIFSPSLFMGATLGGAVGILGMTVFPDAGLNVPTFAVIGMGAMVGGATSAAMTAIVMIFEMTRDYDIIVPLVLAVAIAVGVRRALVVSDIYTIKLRNRGKPIPTDRSTNMFLVQPAREAMSGAFSVFAITTPVAEMLAALPGEGRRHVIVADGARIAGFVRIARIPYQPDRFAGQTLADIVSKDFVVAAEDSTLNTVVTRMSKRQRTFAVIIREGPGVPRPEDVVGVIDEPELAGAW</sequence>
<dbReference type="SUPFAM" id="SSF54631">
    <property type="entry name" value="CBS-domain pair"/>
    <property type="match status" value="1"/>
</dbReference>
<dbReference type="InterPro" id="IPR001807">
    <property type="entry name" value="ClC"/>
</dbReference>
<evidence type="ECO:0000256" key="8">
    <source>
        <dbReference type="ARBA" id="ARBA00023214"/>
    </source>
</evidence>
<dbReference type="EMBL" id="MCRJ01000041">
    <property type="protein sequence ID" value="ODN70711.1"/>
    <property type="molecule type" value="Genomic_DNA"/>
</dbReference>
<evidence type="ECO:0000313" key="11">
    <source>
        <dbReference type="EMBL" id="ODN70711.1"/>
    </source>
</evidence>
<feature type="transmembrane region" description="Helical" evidence="10">
    <location>
        <begin position="208"/>
        <end position="226"/>
    </location>
</feature>
<dbReference type="RefSeq" id="WP_069306691.1">
    <property type="nucleotide sequence ID" value="NZ_MCRJ01000041.1"/>
</dbReference>
<keyword evidence="8" id="KW-0868">Chloride</keyword>
<dbReference type="PANTHER" id="PTHR43427:SF6">
    <property type="entry name" value="CHLORIDE CHANNEL PROTEIN CLC-E"/>
    <property type="match status" value="1"/>
</dbReference>
<comment type="subcellular location">
    <subcellularLocation>
        <location evidence="1">Membrane</location>
        <topology evidence="1">Multi-pass membrane protein</topology>
    </subcellularLocation>
</comment>
<name>A0A1E3H5C2_9HYPH</name>
<feature type="transmembrane region" description="Helical" evidence="10">
    <location>
        <begin position="420"/>
        <end position="441"/>
    </location>
</feature>
<feature type="transmembrane region" description="Helical" evidence="10">
    <location>
        <begin position="392"/>
        <end position="414"/>
    </location>
</feature>
<evidence type="ECO:0000313" key="12">
    <source>
        <dbReference type="Proteomes" id="UP000094622"/>
    </source>
</evidence>
<evidence type="ECO:0000256" key="4">
    <source>
        <dbReference type="ARBA" id="ARBA00022989"/>
    </source>
</evidence>
<reference evidence="11 12" key="1">
    <citation type="submission" date="2016-07" db="EMBL/GenBank/DDBJ databases">
        <title>Draft Genome Sequence of Methylobrevis pamukkalensis PK2.</title>
        <authorList>
            <person name="Vasilenko O.V."/>
            <person name="Doronina N.V."/>
            <person name="Shmareva M.N."/>
            <person name="Tarlachkov S.V."/>
            <person name="Mustakhimov I."/>
            <person name="Trotsenko Y.A."/>
        </authorList>
    </citation>
    <scope>NUCLEOTIDE SEQUENCE [LARGE SCALE GENOMIC DNA]</scope>
    <source>
        <strain evidence="11 12">PK2</strain>
    </source>
</reference>
<keyword evidence="2" id="KW-0813">Transport</keyword>
<dbReference type="GO" id="GO:0005254">
    <property type="term" value="F:chloride channel activity"/>
    <property type="evidence" value="ECO:0007669"/>
    <property type="project" value="UniProtKB-KW"/>
</dbReference>
<feature type="transmembrane region" description="Helical" evidence="10">
    <location>
        <begin position="247"/>
        <end position="270"/>
    </location>
</feature>
<evidence type="ECO:0000256" key="2">
    <source>
        <dbReference type="ARBA" id="ARBA00022448"/>
    </source>
</evidence>
<accession>A0A1E3H5C2</accession>
<keyword evidence="12" id="KW-1185">Reference proteome</keyword>
<evidence type="ECO:0000256" key="9">
    <source>
        <dbReference type="ARBA" id="ARBA00023303"/>
    </source>
</evidence>
<gene>
    <name evidence="11" type="primary">clcA</name>
    <name evidence="11" type="ORF">A6302_01931</name>
</gene>
<dbReference type="CDD" id="cd00400">
    <property type="entry name" value="Voltage_gated_ClC"/>
    <property type="match status" value="1"/>
</dbReference>
<evidence type="ECO:0000256" key="6">
    <source>
        <dbReference type="ARBA" id="ARBA00023136"/>
    </source>
</evidence>
<evidence type="ECO:0000256" key="5">
    <source>
        <dbReference type="ARBA" id="ARBA00023065"/>
    </source>
</evidence>
<keyword evidence="4 10" id="KW-1133">Transmembrane helix</keyword>
<evidence type="ECO:0000256" key="7">
    <source>
        <dbReference type="ARBA" id="ARBA00023173"/>
    </source>
</evidence>
<dbReference type="InterPro" id="IPR014743">
    <property type="entry name" value="Cl-channel_core"/>
</dbReference>
<evidence type="ECO:0000256" key="3">
    <source>
        <dbReference type="ARBA" id="ARBA00022692"/>
    </source>
</evidence>
<keyword evidence="6 10" id="KW-0472">Membrane</keyword>
<proteinExistence type="predicted"/>
<dbReference type="PATRIC" id="fig|1439726.3.peg.2042"/>
<evidence type="ECO:0000256" key="10">
    <source>
        <dbReference type="SAM" id="Phobius"/>
    </source>
</evidence>
<dbReference type="GO" id="GO:0034707">
    <property type="term" value="C:chloride channel complex"/>
    <property type="evidence" value="ECO:0007669"/>
    <property type="project" value="UniProtKB-KW"/>
</dbReference>
<dbReference type="Pfam" id="PF00654">
    <property type="entry name" value="Voltage_CLC"/>
    <property type="match status" value="1"/>
</dbReference>
<dbReference type="SUPFAM" id="SSF81340">
    <property type="entry name" value="Clc chloride channel"/>
    <property type="match status" value="1"/>
</dbReference>
<feature type="transmembrane region" description="Helical" evidence="10">
    <location>
        <begin position="290"/>
        <end position="308"/>
    </location>
</feature>
<feature type="transmembrane region" description="Helical" evidence="10">
    <location>
        <begin position="74"/>
        <end position="93"/>
    </location>
</feature>
<feature type="transmembrane region" description="Helical" evidence="10">
    <location>
        <begin position="25"/>
        <end position="54"/>
    </location>
</feature>
<evidence type="ECO:0000256" key="1">
    <source>
        <dbReference type="ARBA" id="ARBA00004141"/>
    </source>
</evidence>
<keyword evidence="7" id="KW-0869">Chloride channel</keyword>
<comment type="caution">
    <text evidence="11">The sequence shown here is derived from an EMBL/GenBank/DDBJ whole genome shotgun (WGS) entry which is preliminary data.</text>
</comment>
<dbReference type="PANTHER" id="PTHR43427">
    <property type="entry name" value="CHLORIDE CHANNEL PROTEIN CLC-E"/>
    <property type="match status" value="1"/>
</dbReference>
<dbReference type="InterPro" id="IPR050368">
    <property type="entry name" value="ClC-type_chloride_channel"/>
</dbReference>
<dbReference type="Gene3D" id="3.10.580.10">
    <property type="entry name" value="CBS-domain"/>
    <property type="match status" value="1"/>
</dbReference>
<feature type="transmembrane region" description="Helical" evidence="10">
    <location>
        <begin position="357"/>
        <end position="380"/>
    </location>
</feature>
<organism evidence="11 12">
    <name type="scientific">Methylobrevis pamukkalensis</name>
    <dbReference type="NCBI Taxonomy" id="1439726"/>
    <lineage>
        <taxon>Bacteria</taxon>
        <taxon>Pseudomonadati</taxon>
        <taxon>Pseudomonadota</taxon>
        <taxon>Alphaproteobacteria</taxon>
        <taxon>Hyphomicrobiales</taxon>
        <taxon>Pleomorphomonadaceae</taxon>
        <taxon>Methylobrevis</taxon>
    </lineage>
</organism>
<feature type="transmembrane region" description="Helical" evidence="10">
    <location>
        <begin position="170"/>
        <end position="196"/>
    </location>
</feature>
<dbReference type="AlphaFoldDB" id="A0A1E3H5C2"/>
<dbReference type="InterPro" id="IPR046342">
    <property type="entry name" value="CBS_dom_sf"/>
</dbReference>
<dbReference type="PRINTS" id="PR00762">
    <property type="entry name" value="CLCHANNEL"/>
</dbReference>
<keyword evidence="9" id="KW-0407">Ion channel</keyword>
<keyword evidence="3 10" id="KW-0812">Transmembrane</keyword>
<keyword evidence="5" id="KW-0406">Ion transport</keyword>
<dbReference type="Proteomes" id="UP000094622">
    <property type="component" value="Unassembled WGS sequence"/>
</dbReference>
<dbReference type="Gene3D" id="1.10.3080.10">
    <property type="entry name" value="Clc chloride channel"/>
    <property type="match status" value="1"/>
</dbReference>